<evidence type="ECO:0000313" key="1">
    <source>
        <dbReference type="EMBL" id="CAL1352506.1"/>
    </source>
</evidence>
<dbReference type="PANTHER" id="PTHR31900:SF34">
    <property type="entry name" value="EMB|CAB62440.1-RELATED"/>
    <property type="match status" value="1"/>
</dbReference>
<dbReference type="SUPFAM" id="SSF52047">
    <property type="entry name" value="RNI-like"/>
    <property type="match status" value="1"/>
</dbReference>
<dbReference type="EMBL" id="OZ034813">
    <property type="protein sequence ID" value="CAL1352506.1"/>
    <property type="molecule type" value="Genomic_DNA"/>
</dbReference>
<keyword evidence="2" id="KW-1185">Reference proteome</keyword>
<dbReference type="AlphaFoldDB" id="A0AAV2C9C6"/>
<name>A0AAV2C9C6_9ROSI</name>
<organism evidence="1 2">
    <name type="scientific">Linum trigynum</name>
    <dbReference type="NCBI Taxonomy" id="586398"/>
    <lineage>
        <taxon>Eukaryota</taxon>
        <taxon>Viridiplantae</taxon>
        <taxon>Streptophyta</taxon>
        <taxon>Embryophyta</taxon>
        <taxon>Tracheophyta</taxon>
        <taxon>Spermatophyta</taxon>
        <taxon>Magnoliopsida</taxon>
        <taxon>eudicotyledons</taxon>
        <taxon>Gunneridae</taxon>
        <taxon>Pentapetalae</taxon>
        <taxon>rosids</taxon>
        <taxon>fabids</taxon>
        <taxon>Malpighiales</taxon>
        <taxon>Linaceae</taxon>
        <taxon>Linum</taxon>
    </lineage>
</organism>
<dbReference type="InterPro" id="IPR050232">
    <property type="entry name" value="FBL13/AtMIF1-like"/>
</dbReference>
<protein>
    <submittedName>
        <fullName evidence="1">Uncharacterized protein</fullName>
    </submittedName>
</protein>
<proteinExistence type="predicted"/>
<gene>
    <name evidence="1" type="ORF">LTRI10_LOCUS472</name>
</gene>
<reference evidence="1 2" key="1">
    <citation type="submission" date="2024-04" db="EMBL/GenBank/DDBJ databases">
        <authorList>
            <person name="Fracassetti M."/>
        </authorList>
    </citation>
    <scope>NUCLEOTIDE SEQUENCE [LARGE SCALE GENOMIC DNA]</scope>
</reference>
<dbReference type="Proteomes" id="UP001497516">
    <property type="component" value="Chromosome 1"/>
</dbReference>
<evidence type="ECO:0000313" key="2">
    <source>
        <dbReference type="Proteomes" id="UP001497516"/>
    </source>
</evidence>
<dbReference type="PANTHER" id="PTHR31900">
    <property type="entry name" value="F-BOX/RNI SUPERFAMILY PROTEIN-RELATED"/>
    <property type="match status" value="1"/>
</dbReference>
<sequence>MVSLPSLKNFKMIRFGNHVKPLVVIGAPNLEELHLQEFGKLELMGSSPLTCLHSAYIDIGEHQSSDLAGVLNRISNAKKMFLSGNTLRRLSVADNVQLPVFPKLTHLTIGIWGSSYTLFSLLNSASKLQYLVIDMVSPHVHLLVGMVEWLVLQHLPTPECLLSSLEEVEIKHLVVAEDTKKLLHSLWEEVQMEGVHISWGKCNSQGKCTCLVKMQ</sequence>
<accession>A0AAV2C9C6</accession>